<evidence type="ECO:0008006" key="4">
    <source>
        <dbReference type="Google" id="ProtNLM"/>
    </source>
</evidence>
<organism evidence="2 3">
    <name type="scientific">Paracoccus onchidii</name>
    <dbReference type="NCBI Taxonomy" id="3017813"/>
    <lineage>
        <taxon>Bacteria</taxon>
        <taxon>Pseudomonadati</taxon>
        <taxon>Pseudomonadota</taxon>
        <taxon>Alphaproteobacteria</taxon>
        <taxon>Rhodobacterales</taxon>
        <taxon>Paracoccaceae</taxon>
        <taxon>Paracoccus</taxon>
    </lineage>
</organism>
<dbReference type="RefSeq" id="WP_271888018.1">
    <property type="nucleotide sequence ID" value="NZ_JAQBIE010000005.1"/>
</dbReference>
<evidence type="ECO:0000313" key="2">
    <source>
        <dbReference type="EMBL" id="MDB6176888.1"/>
    </source>
</evidence>
<dbReference type="EMBL" id="JAQBIE010000005">
    <property type="protein sequence ID" value="MDB6176888.1"/>
    <property type="molecule type" value="Genomic_DNA"/>
</dbReference>
<keyword evidence="3" id="KW-1185">Reference proteome</keyword>
<keyword evidence="1" id="KW-0812">Transmembrane</keyword>
<evidence type="ECO:0000313" key="3">
    <source>
        <dbReference type="Proteomes" id="UP001165641"/>
    </source>
</evidence>
<sequence length="407" mass="45144">MGSLGSIGDILSMLWRRRLVLGTTVLAGAALSYHMAVSQPHSYAASAVLQIETPRSFADAPRGTGGIAAGYWLQLVQARLMVRDNILGLIDKYDLFADTPAMSEALQVQIMRNSFRIDPVTGGQYYANAEQWPGVLRVTATMPSAKLAADLANEMAERVLELNSTTQTEQVQETLEFYSREESRIAQQIDAVESEMAAFRNENLDVLPTTLDNRPTEMRTIDAELSEIAGDLLRARSEYDELMSRSPLSTIEQRNASQINNQITLMTTRQDQLRERMSEIRASGQRSVNAEAQMQAYDRRLLQLREQQAEMSGRRAAAETAQRLDAEQQSEQFILLEQATQPDYPLSSGRKKTMVFGLAGSMALALMLALLLEMLKPVIRSAGQMERSSGLRPVATIPKLAGKPQTK</sequence>
<dbReference type="InterPro" id="IPR050445">
    <property type="entry name" value="Bact_polysacc_biosynth/exp"/>
</dbReference>
<evidence type="ECO:0000256" key="1">
    <source>
        <dbReference type="SAM" id="Phobius"/>
    </source>
</evidence>
<dbReference type="Proteomes" id="UP001165641">
    <property type="component" value="Unassembled WGS sequence"/>
</dbReference>
<comment type="caution">
    <text evidence="2">The sequence shown here is derived from an EMBL/GenBank/DDBJ whole genome shotgun (WGS) entry which is preliminary data.</text>
</comment>
<feature type="transmembrane region" description="Helical" evidence="1">
    <location>
        <begin position="354"/>
        <end position="375"/>
    </location>
</feature>
<keyword evidence="1" id="KW-1133">Transmembrane helix</keyword>
<accession>A0ABT4ZD41</accession>
<keyword evidence="1" id="KW-0472">Membrane</keyword>
<dbReference type="PANTHER" id="PTHR32309">
    <property type="entry name" value="TYROSINE-PROTEIN KINASE"/>
    <property type="match status" value="1"/>
</dbReference>
<proteinExistence type="predicted"/>
<name>A0ABT4ZD41_9RHOB</name>
<gene>
    <name evidence="2" type="ORF">PAF17_05130</name>
</gene>
<protein>
    <recommendedName>
        <fullName evidence="4">Chain-length determining protein</fullName>
    </recommendedName>
</protein>
<dbReference type="PANTHER" id="PTHR32309:SF31">
    <property type="entry name" value="CAPSULAR EXOPOLYSACCHARIDE FAMILY"/>
    <property type="match status" value="1"/>
</dbReference>
<reference evidence="2" key="1">
    <citation type="submission" date="2022-12" db="EMBL/GenBank/DDBJ databases">
        <title>Paracoccus onchidii sp. nov., isolated from a marine invertebrate from the South China Sea.</title>
        <authorList>
            <person name="Xu S."/>
            <person name="Liu Z."/>
            <person name="Xu Y."/>
        </authorList>
    </citation>
    <scope>NUCLEOTIDE SEQUENCE</scope>
    <source>
        <strain evidence="2">Z330</strain>
    </source>
</reference>